<sequence>MRTSRARLEDAKFETERRRQHRGTARISLDILKFQFEDHEQLDKDNIDRLKGIYRREGCRPHFINNRILVEIDETCFEAALALSGVAATELLTPRRDDYPELRFPIGAEVICLHGKHRIQAGREFLSPRDKWWIADIYLGGLSTDVKRGLVEEYANESIPTDGMIFYKIRLYHFQRNLSFESRWWARLRGCRSRNLKALLKHPELTAAFDALLDVPGLWGGMLLTTLHKVLGLKSDDEILNYLEHIRRFWHDLVDGDPSAMQRFDHRDVKALELRAPGVSTHDAEEIEAQIRAGRILRAFSEEERRHILQRLCGFKYLIPSLHTFFRDVTYWEACVGSVKHLMTLSRRDTILSAFEGRFSATNQHDDRVVIQVGESRFETLQGPRDAQIDLSFRQIIAFAMRHFVDIPREPISDDVTVRPRVKANRVTLRQFAELAIRVGFESPEIRRLLDMEELLDSPNAPELSRPLLVTSGPGEKLQRRCGLPKLDNFQNDQNFLFLPHLHNQQDDNGEGITSFFVLRSFYSAFMGPSDLLDDLLAQVWNQLVTSQHNVDAAEQHSRQEEQTREEQAQQEQREQEQREQEQREQEQREQEQREQEQ</sequence>
<evidence type="ECO:0000256" key="1">
    <source>
        <dbReference type="SAM" id="MobiDB-lite"/>
    </source>
</evidence>
<protein>
    <submittedName>
        <fullName evidence="2">Uncharacterized protein</fullName>
    </submittedName>
</protein>
<dbReference type="AlphaFoldDB" id="A0A0D2A6A9"/>
<organism evidence="2 3">
    <name type="scientific">Exophiala oligosperma</name>
    <dbReference type="NCBI Taxonomy" id="215243"/>
    <lineage>
        <taxon>Eukaryota</taxon>
        <taxon>Fungi</taxon>
        <taxon>Dikarya</taxon>
        <taxon>Ascomycota</taxon>
        <taxon>Pezizomycotina</taxon>
        <taxon>Eurotiomycetes</taxon>
        <taxon>Chaetothyriomycetidae</taxon>
        <taxon>Chaetothyriales</taxon>
        <taxon>Herpotrichiellaceae</taxon>
        <taxon>Exophiala</taxon>
    </lineage>
</organism>
<feature type="compositionally biased region" description="Basic and acidic residues" evidence="1">
    <location>
        <begin position="552"/>
        <end position="598"/>
    </location>
</feature>
<feature type="region of interest" description="Disordered" evidence="1">
    <location>
        <begin position="551"/>
        <end position="598"/>
    </location>
</feature>
<dbReference type="GeneID" id="27363868"/>
<keyword evidence="3" id="KW-1185">Reference proteome</keyword>
<dbReference type="InterPro" id="IPR022198">
    <property type="entry name" value="DUF3723"/>
</dbReference>
<dbReference type="STRING" id="215243.A0A0D2A6A9"/>
<feature type="non-terminal residue" evidence="2">
    <location>
        <position position="598"/>
    </location>
</feature>
<gene>
    <name evidence="2" type="ORF">PV06_11794</name>
</gene>
<evidence type="ECO:0000313" key="3">
    <source>
        <dbReference type="Proteomes" id="UP000053342"/>
    </source>
</evidence>
<evidence type="ECO:0000313" key="2">
    <source>
        <dbReference type="EMBL" id="KIW35891.1"/>
    </source>
</evidence>
<dbReference type="Proteomes" id="UP000053342">
    <property type="component" value="Unassembled WGS sequence"/>
</dbReference>
<dbReference type="OrthoDB" id="4113884at2759"/>
<proteinExistence type="predicted"/>
<dbReference type="EMBL" id="KN847394">
    <property type="protein sequence ID" value="KIW35891.1"/>
    <property type="molecule type" value="Genomic_DNA"/>
</dbReference>
<reference evidence="2 3" key="1">
    <citation type="submission" date="2015-01" db="EMBL/GenBank/DDBJ databases">
        <title>The Genome Sequence of Exophiala oligosperma CBS72588.</title>
        <authorList>
            <consortium name="The Broad Institute Genomics Platform"/>
            <person name="Cuomo C."/>
            <person name="de Hoog S."/>
            <person name="Gorbushina A."/>
            <person name="Stielow B."/>
            <person name="Teixiera M."/>
            <person name="Abouelleil A."/>
            <person name="Chapman S.B."/>
            <person name="Priest M."/>
            <person name="Young S.K."/>
            <person name="Wortman J."/>
            <person name="Nusbaum C."/>
            <person name="Birren B."/>
        </authorList>
    </citation>
    <scope>NUCLEOTIDE SEQUENCE [LARGE SCALE GENOMIC DNA]</scope>
    <source>
        <strain evidence="2 3">CBS 72588</strain>
    </source>
</reference>
<dbReference type="VEuPathDB" id="FungiDB:PV06_11794"/>
<accession>A0A0D2A6A9</accession>
<dbReference type="Pfam" id="PF12520">
    <property type="entry name" value="DUF3723"/>
    <property type="match status" value="2"/>
</dbReference>
<name>A0A0D2A6A9_9EURO</name>
<dbReference type="RefSeq" id="XP_016256107.1">
    <property type="nucleotide sequence ID" value="XM_016413524.1"/>
</dbReference>
<dbReference type="HOGENOM" id="CLU_004286_7_1_1"/>